<keyword evidence="10" id="KW-1185">Reference proteome</keyword>
<evidence type="ECO:0000313" key="9">
    <source>
        <dbReference type="EMBL" id="BCO10519.1"/>
    </source>
</evidence>
<dbReference type="PROSITE" id="PS51379">
    <property type="entry name" value="4FE4S_FER_2"/>
    <property type="match status" value="2"/>
</dbReference>
<accession>A0A915XJ57</accession>
<evidence type="ECO:0000259" key="8">
    <source>
        <dbReference type="PROSITE" id="PS51379"/>
    </source>
</evidence>
<dbReference type="InterPro" id="IPR050572">
    <property type="entry name" value="Fe-S_Ferredoxin"/>
</dbReference>
<keyword evidence="6" id="KW-0408">Iron</keyword>
<organism evidence="9 10">
    <name type="scientific">Desulfolithobacter dissulfuricans</name>
    <dbReference type="NCBI Taxonomy" id="2795293"/>
    <lineage>
        <taxon>Bacteria</taxon>
        <taxon>Pseudomonadati</taxon>
        <taxon>Thermodesulfobacteriota</taxon>
        <taxon>Desulfobulbia</taxon>
        <taxon>Desulfobulbales</taxon>
        <taxon>Desulfobulbaceae</taxon>
        <taxon>Desulfolithobacter</taxon>
    </lineage>
</organism>
<dbReference type="PANTHER" id="PTHR43687:SF6">
    <property type="entry name" value="L-ASPARTATE SEMIALDEHYDE SULFURTRANSFERASE IRON-SULFUR SUBUNIT"/>
    <property type="match status" value="1"/>
</dbReference>
<evidence type="ECO:0000256" key="2">
    <source>
        <dbReference type="ARBA" id="ARBA00022485"/>
    </source>
</evidence>
<keyword evidence="3" id="KW-0479">Metal-binding</keyword>
<protein>
    <recommendedName>
        <fullName evidence="8">4Fe-4S ferredoxin-type domain-containing protein</fullName>
    </recommendedName>
</protein>
<dbReference type="Pfam" id="PF13237">
    <property type="entry name" value="Fer4_10"/>
    <property type="match status" value="1"/>
</dbReference>
<dbReference type="EMBL" id="AP024233">
    <property type="protein sequence ID" value="BCO10519.1"/>
    <property type="molecule type" value="Genomic_DNA"/>
</dbReference>
<dbReference type="InterPro" id="IPR017900">
    <property type="entry name" value="4Fe4S_Fe_S_CS"/>
</dbReference>
<evidence type="ECO:0000256" key="6">
    <source>
        <dbReference type="ARBA" id="ARBA00023004"/>
    </source>
</evidence>
<dbReference type="InterPro" id="IPR017896">
    <property type="entry name" value="4Fe4S_Fe-S-bd"/>
</dbReference>
<feature type="domain" description="4Fe-4S ferredoxin-type" evidence="8">
    <location>
        <begin position="2"/>
        <end position="31"/>
    </location>
</feature>
<evidence type="ECO:0000256" key="5">
    <source>
        <dbReference type="ARBA" id="ARBA00022982"/>
    </source>
</evidence>
<dbReference type="GO" id="GO:0051539">
    <property type="term" value="F:4 iron, 4 sulfur cluster binding"/>
    <property type="evidence" value="ECO:0007669"/>
    <property type="project" value="UniProtKB-KW"/>
</dbReference>
<name>A0A915XJ57_9BACT</name>
<evidence type="ECO:0000313" key="10">
    <source>
        <dbReference type="Proteomes" id="UP001063350"/>
    </source>
</evidence>
<dbReference type="GO" id="GO:0046872">
    <property type="term" value="F:metal ion binding"/>
    <property type="evidence" value="ECO:0007669"/>
    <property type="project" value="UniProtKB-KW"/>
</dbReference>
<keyword evidence="4" id="KW-0677">Repeat</keyword>
<evidence type="ECO:0000256" key="1">
    <source>
        <dbReference type="ARBA" id="ARBA00022448"/>
    </source>
</evidence>
<dbReference type="PANTHER" id="PTHR43687">
    <property type="entry name" value="ADENYLYLSULFATE REDUCTASE, BETA SUBUNIT"/>
    <property type="match status" value="1"/>
</dbReference>
<keyword evidence="2" id="KW-0004">4Fe-4S</keyword>
<keyword evidence="1" id="KW-0813">Transport</keyword>
<dbReference type="SUPFAM" id="SSF54862">
    <property type="entry name" value="4Fe-4S ferredoxins"/>
    <property type="match status" value="1"/>
</dbReference>
<dbReference type="RefSeq" id="WP_267927246.1">
    <property type="nucleotide sequence ID" value="NZ_AP024233.1"/>
</dbReference>
<evidence type="ECO:0000256" key="3">
    <source>
        <dbReference type="ARBA" id="ARBA00022723"/>
    </source>
</evidence>
<reference evidence="9" key="1">
    <citation type="submission" date="2020-12" db="EMBL/GenBank/DDBJ databases">
        <title>Desulfobium dissulfuricans gen. nov., sp. nov., a novel mesophilic, sulfate-reducing bacterium isolated from a deep-sea hydrothermal vent.</title>
        <authorList>
            <person name="Hashimoto Y."/>
            <person name="Tame A."/>
            <person name="Sawayama S."/>
            <person name="Miyazaki J."/>
            <person name="Takai K."/>
            <person name="Nakagawa S."/>
        </authorList>
    </citation>
    <scope>NUCLEOTIDE SEQUENCE</scope>
    <source>
        <strain evidence="9">GF1</strain>
    </source>
</reference>
<sequence length="61" mass="6805">MWKVTVDNDRCQGCGTCVDACPGEVYEMVDNLARPVRMDDCHGCHTCEALCEQDACHIEAR</sequence>
<keyword evidence="7" id="KW-0411">Iron-sulfur</keyword>
<dbReference type="KEGG" id="ddu:GF1_28950"/>
<dbReference type="Gene3D" id="3.30.70.20">
    <property type="match status" value="1"/>
</dbReference>
<feature type="domain" description="4Fe-4S ferredoxin-type" evidence="8">
    <location>
        <begin position="32"/>
        <end position="61"/>
    </location>
</feature>
<evidence type="ECO:0000256" key="7">
    <source>
        <dbReference type="ARBA" id="ARBA00023014"/>
    </source>
</evidence>
<proteinExistence type="predicted"/>
<evidence type="ECO:0000256" key="4">
    <source>
        <dbReference type="ARBA" id="ARBA00022737"/>
    </source>
</evidence>
<dbReference type="AlphaFoldDB" id="A0A915XJ57"/>
<dbReference type="Proteomes" id="UP001063350">
    <property type="component" value="Chromosome"/>
</dbReference>
<dbReference type="PROSITE" id="PS00198">
    <property type="entry name" value="4FE4S_FER_1"/>
    <property type="match status" value="2"/>
</dbReference>
<keyword evidence="5" id="KW-0249">Electron transport</keyword>
<gene>
    <name evidence="9" type="ORF">GF1_28950</name>
</gene>